<proteinExistence type="predicted"/>
<reference evidence="1" key="1">
    <citation type="submission" date="2014-01" db="EMBL/GenBank/DDBJ databases">
        <authorList>
            <person name="Brown-Elliot B."/>
            <person name="Wallace R."/>
            <person name="Lenaerts A."/>
            <person name="Ordway D."/>
            <person name="DeGroote M.A."/>
            <person name="Parker T."/>
            <person name="Sizemore C."/>
            <person name="Tallon L.J."/>
            <person name="Sadzewicz L.K."/>
            <person name="Sengamalay N."/>
            <person name="Fraser C.M."/>
            <person name="Hine E."/>
            <person name="Shefchek K.A."/>
            <person name="Das S.P."/>
            <person name="Tettelin H."/>
        </authorList>
    </citation>
    <scope>NUCLEOTIDE SEQUENCE [LARGE SCALE GENOMIC DNA]</scope>
    <source>
        <strain evidence="1">4042</strain>
    </source>
</reference>
<dbReference type="AlphaFoldDB" id="X8CMF0"/>
<protein>
    <submittedName>
        <fullName evidence="1">Uncharacterized protein</fullName>
    </submittedName>
</protein>
<dbReference type="PATRIC" id="fig|1299334.3.peg.2571"/>
<sequence>MNVTLAPGPPADCRRGIFDGNAQSFCAAEGYGLYFGYR</sequence>
<evidence type="ECO:0000313" key="1">
    <source>
        <dbReference type="EMBL" id="EUA56420.1"/>
    </source>
</evidence>
<dbReference type="EMBL" id="JAOB01000029">
    <property type="protein sequence ID" value="EUA56420.1"/>
    <property type="molecule type" value="Genomic_DNA"/>
</dbReference>
<name>X8CMF0_MYCXE</name>
<accession>X8CMF0</accession>
<comment type="caution">
    <text evidence="1">The sequence shown here is derived from an EMBL/GenBank/DDBJ whole genome shotgun (WGS) entry which is preliminary data.</text>
</comment>
<organism evidence="1">
    <name type="scientific">Mycobacterium xenopi 4042</name>
    <dbReference type="NCBI Taxonomy" id="1299334"/>
    <lineage>
        <taxon>Bacteria</taxon>
        <taxon>Bacillati</taxon>
        <taxon>Actinomycetota</taxon>
        <taxon>Actinomycetes</taxon>
        <taxon>Mycobacteriales</taxon>
        <taxon>Mycobacteriaceae</taxon>
        <taxon>Mycobacterium</taxon>
    </lineage>
</organism>
<gene>
    <name evidence="1" type="ORF">I553_8468</name>
</gene>